<keyword evidence="8 10" id="KW-0653">Protein transport</keyword>
<keyword evidence="11" id="KW-0449">Lipoprotein</keyword>
<evidence type="ECO:0000256" key="1">
    <source>
        <dbReference type="ARBA" id="ARBA00004418"/>
    </source>
</evidence>
<protein>
    <recommendedName>
        <fullName evidence="4 10">Outer-membrane lipoprotein carrier protein</fullName>
    </recommendedName>
</protein>
<evidence type="ECO:0000256" key="3">
    <source>
        <dbReference type="ARBA" id="ARBA00011245"/>
    </source>
</evidence>
<evidence type="ECO:0000256" key="6">
    <source>
        <dbReference type="ARBA" id="ARBA00022729"/>
    </source>
</evidence>
<dbReference type="Proteomes" id="UP001269375">
    <property type="component" value="Unassembled WGS sequence"/>
</dbReference>
<feature type="chain" id="PRO_5044910736" description="Outer-membrane lipoprotein carrier protein" evidence="10">
    <location>
        <begin position="23"/>
        <end position="210"/>
    </location>
</feature>
<feature type="signal peptide" evidence="10">
    <location>
        <begin position="1"/>
        <end position="22"/>
    </location>
</feature>
<evidence type="ECO:0000256" key="8">
    <source>
        <dbReference type="ARBA" id="ARBA00022927"/>
    </source>
</evidence>
<evidence type="ECO:0000256" key="9">
    <source>
        <dbReference type="ARBA" id="ARBA00023186"/>
    </source>
</evidence>
<dbReference type="InterPro" id="IPR029046">
    <property type="entry name" value="LolA/LolB/LppX"/>
</dbReference>
<name>A0ABU1GXZ1_9GAMM</name>
<keyword evidence="7 10" id="KW-0574">Periplasm</keyword>
<evidence type="ECO:0000313" key="11">
    <source>
        <dbReference type="EMBL" id="MDR5896917.1"/>
    </source>
</evidence>
<gene>
    <name evidence="10 11" type="primary">lolA</name>
    <name evidence="11" type="ORF">QC825_12645</name>
</gene>
<evidence type="ECO:0000256" key="4">
    <source>
        <dbReference type="ARBA" id="ARBA00014035"/>
    </source>
</evidence>
<reference evidence="11 12" key="1">
    <citation type="submission" date="2023-04" db="EMBL/GenBank/DDBJ databases">
        <title>A long-awaited taxogenomic arrangement of the family Halomonadaceae.</title>
        <authorList>
            <person name="De La Haba R."/>
            <person name="Chuvochina M."/>
            <person name="Wittouck S."/>
            <person name="Arahal D.R."/>
            <person name="Sanchez-Porro C."/>
            <person name="Hugenholtz P."/>
            <person name="Ventosa A."/>
        </authorList>
    </citation>
    <scope>NUCLEOTIDE SEQUENCE [LARGE SCALE GENOMIC DNA]</scope>
    <source>
        <strain evidence="11 12">DSM 22428</strain>
    </source>
</reference>
<dbReference type="Pfam" id="PF03548">
    <property type="entry name" value="LolA"/>
    <property type="match status" value="1"/>
</dbReference>
<comment type="subcellular location">
    <subcellularLocation>
        <location evidence="1 10">Periplasm</location>
    </subcellularLocation>
</comment>
<comment type="similarity">
    <text evidence="2 10">Belongs to the LolA family.</text>
</comment>
<dbReference type="InterPro" id="IPR018323">
    <property type="entry name" value="OM_lipoprot_carrier_LolA_Pbac"/>
</dbReference>
<comment type="caution">
    <text evidence="11">The sequence shown here is derived from an EMBL/GenBank/DDBJ whole genome shotgun (WGS) entry which is preliminary data.</text>
</comment>
<dbReference type="NCBIfam" id="TIGR00547">
    <property type="entry name" value="lolA"/>
    <property type="match status" value="1"/>
</dbReference>
<dbReference type="PANTHER" id="PTHR35869">
    <property type="entry name" value="OUTER-MEMBRANE LIPOPROTEIN CARRIER PROTEIN"/>
    <property type="match status" value="1"/>
</dbReference>
<keyword evidence="12" id="KW-1185">Reference proteome</keyword>
<evidence type="ECO:0000256" key="5">
    <source>
        <dbReference type="ARBA" id="ARBA00022448"/>
    </source>
</evidence>
<organism evidence="11 12">
    <name type="scientific">Larsenimonas suaedae</name>
    <dbReference type="NCBI Taxonomy" id="1851019"/>
    <lineage>
        <taxon>Bacteria</taxon>
        <taxon>Pseudomonadati</taxon>
        <taxon>Pseudomonadota</taxon>
        <taxon>Gammaproteobacteria</taxon>
        <taxon>Oceanospirillales</taxon>
        <taxon>Halomonadaceae</taxon>
        <taxon>Larsenimonas</taxon>
    </lineage>
</organism>
<dbReference type="HAMAP" id="MF_00240">
    <property type="entry name" value="LolA"/>
    <property type="match status" value="1"/>
</dbReference>
<evidence type="ECO:0000256" key="7">
    <source>
        <dbReference type="ARBA" id="ARBA00022764"/>
    </source>
</evidence>
<evidence type="ECO:0000313" key="12">
    <source>
        <dbReference type="Proteomes" id="UP001269375"/>
    </source>
</evidence>
<evidence type="ECO:0000256" key="10">
    <source>
        <dbReference type="HAMAP-Rule" id="MF_00240"/>
    </source>
</evidence>
<dbReference type="CDD" id="cd16325">
    <property type="entry name" value="LolA"/>
    <property type="match status" value="1"/>
</dbReference>
<accession>A0ABU1GXZ1</accession>
<dbReference type="Gene3D" id="2.50.20.10">
    <property type="entry name" value="Lipoprotein localisation LolA/LolB/LppX"/>
    <property type="match status" value="1"/>
</dbReference>
<dbReference type="InterPro" id="IPR004564">
    <property type="entry name" value="OM_lipoprot_carrier_LolA-like"/>
</dbReference>
<keyword evidence="5 10" id="KW-0813">Transport</keyword>
<dbReference type="RefSeq" id="WP_285836104.1">
    <property type="nucleotide sequence ID" value="NZ_JAMLJI010000003.1"/>
</dbReference>
<sequence precursor="true">MKRTLTMAAAAGLMMMSSVSFADDSAAERLTTLLKPLNSYSADFEQHIVNEQGASQQDSSGHMWLSRPGRFRWEVNSPYRQVVVSNGQKVYMYDPDLEQVTIRPLDERVTHTPALLLSGQASELTQNYSVSRRQQGGTEIFSLTPKSNDSLFEGMELTFRGETLSGLDLSDSTGQRTDITFSNQTPNERISPDTFNFKVPDGADVIREGQ</sequence>
<proteinExistence type="inferred from homology"/>
<keyword evidence="9 10" id="KW-0143">Chaperone</keyword>
<dbReference type="SUPFAM" id="SSF89392">
    <property type="entry name" value="Prokaryotic lipoproteins and lipoprotein localization factors"/>
    <property type="match status" value="1"/>
</dbReference>
<dbReference type="PANTHER" id="PTHR35869:SF1">
    <property type="entry name" value="OUTER-MEMBRANE LIPOPROTEIN CARRIER PROTEIN"/>
    <property type="match status" value="1"/>
</dbReference>
<comment type="function">
    <text evidence="10">Participates in the translocation of lipoproteins from the inner membrane to the outer membrane. Only forms a complex with a lipoprotein if the residue after the N-terminal Cys is not an aspartate (The Asp acts as a targeting signal to indicate that the lipoprotein should stay in the inner membrane).</text>
</comment>
<keyword evidence="6 10" id="KW-0732">Signal</keyword>
<evidence type="ECO:0000256" key="2">
    <source>
        <dbReference type="ARBA" id="ARBA00007615"/>
    </source>
</evidence>
<dbReference type="EMBL" id="JARWAO010000007">
    <property type="protein sequence ID" value="MDR5896917.1"/>
    <property type="molecule type" value="Genomic_DNA"/>
</dbReference>
<comment type="subunit">
    <text evidence="3 10">Monomer.</text>
</comment>